<keyword evidence="2" id="KW-0812">Transmembrane</keyword>
<sequence>MFELPDNQKNKKWKIFAIISIALFLVTFIFALLWYFLFYLSPPEPKNLVENIDVPVIAEVKNHEIKKEEVVIPEFSSTTIIMVGDIMLDRDVYYFIRKNNNEFNFPFAKINTFLASADFRVGNLEGPITNNQSIIKAGGAEENGGNLRFTFSPKTTTTLSDNFDLLSLANNHITNFANDGVVQTKNYLKSAGINYFGDFYNQTELSYIYEVAEDLKIAFVGYHQFYSGGLENVLSEITKIKSEKLADIIIVFPHWGTEYLTTRPDGKQQELSKKFIDAGADLVIGSHPHVIEPIEMYKEKLIFYSLGNFVFDQYFSPETLQGLALKLNFIKKEDKIETKINLIPLAISRETQVSVMEDGILKQKVLDSLAGNSNVVDSVKEEIRNGEINFSF</sequence>
<accession>A0A2M7VBF6</accession>
<dbReference type="InterPro" id="IPR029052">
    <property type="entry name" value="Metallo-depent_PP-like"/>
</dbReference>
<comment type="similarity">
    <text evidence="1">Belongs to the CapA family.</text>
</comment>
<protein>
    <recommendedName>
        <fullName evidence="3">Capsule synthesis protein CapA domain-containing protein</fullName>
    </recommendedName>
</protein>
<dbReference type="EMBL" id="PFPL01000022">
    <property type="protein sequence ID" value="PIZ96427.1"/>
    <property type="molecule type" value="Genomic_DNA"/>
</dbReference>
<organism evidence="4 5">
    <name type="scientific">Candidatus Magasanikbacteria bacterium CG_4_10_14_0_2_um_filter_33_14</name>
    <dbReference type="NCBI Taxonomy" id="1974636"/>
    <lineage>
        <taxon>Bacteria</taxon>
        <taxon>Candidatus Magasanikiibacteriota</taxon>
    </lineage>
</organism>
<evidence type="ECO:0000313" key="5">
    <source>
        <dbReference type="Proteomes" id="UP000231453"/>
    </source>
</evidence>
<feature type="domain" description="Capsule synthesis protein CapA" evidence="3">
    <location>
        <begin position="79"/>
        <end position="313"/>
    </location>
</feature>
<dbReference type="Proteomes" id="UP000231453">
    <property type="component" value="Unassembled WGS sequence"/>
</dbReference>
<dbReference type="Pfam" id="PF09587">
    <property type="entry name" value="PGA_cap"/>
    <property type="match status" value="1"/>
</dbReference>
<keyword evidence="2" id="KW-1133">Transmembrane helix</keyword>
<reference evidence="5" key="1">
    <citation type="submission" date="2017-09" db="EMBL/GenBank/DDBJ databases">
        <title>Depth-based differentiation of microbial function through sediment-hosted aquifers and enrichment of novel symbionts in the deep terrestrial subsurface.</title>
        <authorList>
            <person name="Probst A.J."/>
            <person name="Ladd B."/>
            <person name="Jarett J.K."/>
            <person name="Geller-Mcgrath D.E."/>
            <person name="Sieber C.M.K."/>
            <person name="Emerson J.B."/>
            <person name="Anantharaman K."/>
            <person name="Thomas B.C."/>
            <person name="Malmstrom R."/>
            <person name="Stieglmeier M."/>
            <person name="Klingl A."/>
            <person name="Woyke T."/>
            <person name="Ryan C.M."/>
            <person name="Banfield J.F."/>
        </authorList>
    </citation>
    <scope>NUCLEOTIDE SEQUENCE [LARGE SCALE GENOMIC DNA]</scope>
</reference>
<dbReference type="InterPro" id="IPR019079">
    <property type="entry name" value="Capsule_synth_CapA"/>
</dbReference>
<dbReference type="Gene3D" id="3.60.21.10">
    <property type="match status" value="1"/>
</dbReference>
<dbReference type="PANTHER" id="PTHR33393:SF11">
    <property type="entry name" value="POLYGLUTAMINE SYNTHESIS ACCESSORY PROTEIN RV0574C-RELATED"/>
    <property type="match status" value="1"/>
</dbReference>
<comment type="caution">
    <text evidence="4">The sequence shown here is derived from an EMBL/GenBank/DDBJ whole genome shotgun (WGS) entry which is preliminary data.</text>
</comment>
<dbReference type="CDD" id="cd07381">
    <property type="entry name" value="MPP_CapA"/>
    <property type="match status" value="1"/>
</dbReference>
<dbReference type="InterPro" id="IPR052169">
    <property type="entry name" value="CW_Biosynth-Accessory"/>
</dbReference>
<evidence type="ECO:0000259" key="3">
    <source>
        <dbReference type="SMART" id="SM00854"/>
    </source>
</evidence>
<proteinExistence type="inferred from homology"/>
<feature type="transmembrane region" description="Helical" evidence="2">
    <location>
        <begin position="15"/>
        <end position="37"/>
    </location>
</feature>
<gene>
    <name evidence="4" type="ORF">COX80_01260</name>
</gene>
<evidence type="ECO:0000313" key="4">
    <source>
        <dbReference type="EMBL" id="PIZ96427.1"/>
    </source>
</evidence>
<keyword evidence="2" id="KW-0472">Membrane</keyword>
<dbReference type="SMART" id="SM00854">
    <property type="entry name" value="PGA_cap"/>
    <property type="match status" value="1"/>
</dbReference>
<dbReference type="SUPFAM" id="SSF56300">
    <property type="entry name" value="Metallo-dependent phosphatases"/>
    <property type="match status" value="1"/>
</dbReference>
<dbReference type="AlphaFoldDB" id="A0A2M7VBF6"/>
<dbReference type="PANTHER" id="PTHR33393">
    <property type="entry name" value="POLYGLUTAMINE SYNTHESIS ACCESSORY PROTEIN RV0574C-RELATED"/>
    <property type="match status" value="1"/>
</dbReference>
<name>A0A2M7VBF6_9BACT</name>
<evidence type="ECO:0000256" key="1">
    <source>
        <dbReference type="ARBA" id="ARBA00005662"/>
    </source>
</evidence>
<evidence type="ECO:0000256" key="2">
    <source>
        <dbReference type="SAM" id="Phobius"/>
    </source>
</evidence>